<feature type="region of interest" description="Disordered" evidence="1">
    <location>
        <begin position="200"/>
        <end position="323"/>
    </location>
</feature>
<reference evidence="3 4" key="1">
    <citation type="submission" date="2024-10" db="EMBL/GenBank/DDBJ databases">
        <authorList>
            <person name="Kim D."/>
        </authorList>
    </citation>
    <scope>NUCLEOTIDE SEQUENCE [LARGE SCALE GENOMIC DNA]</scope>
    <source>
        <strain evidence="3">Taebaek</strain>
    </source>
</reference>
<sequence length="696" mass="76406">MLPRHLSTKKPFVVVLRFPFLLHFLSLSLDILRLANSYDLRGQTMNRFSTAHKLNKSIGIYNPKNANSYKQQLLDVIALQQKQSENGSSSSSVPFSPPSATDPFPLVPSVSAPPPTESTEFGNGNMKSKHFGNGDGELDMLFGFFIMNGACIVFFLLFGVCVICNCAARKPKFHGSEEKKKKPTVSRLVAAIAPGGFSAKEKAKESVATQKMEENGGNTPLLLPEKKNSDDAKKSEGRRTGKSFRSLVVRAMAASREEMPQGAADVERQQSVAADNAAGGASPPSTGVSFASGAPPDRPSAAQRCPPSDSRRTSGASSRRPSAVTNCCSMTASVLTHPPPSSADSFDQNNNKNNNISPGRSADRHNHCHSEQRKQRDSNDERANDSIPGRGRGNGSQRSGKGGRSRTIAMVTFAEPTETAAEQRTTQRGGQAVTERAGDEQHKRTDWRRNGGRIKAVGDGEGAEEGEEDECGGCCSVHVIEVPVEVEMQYLCHQSPQHILLDPASPPPSPPPPPFGTNSLLPPKLPQFPSHRCAVSPTRSVPSDLCKAAQQQKEHKQQKLSNNNNNNNGNAKQQQMISRTNRQQQNQSVRLNHCGDFAVIKRSDWTQLSLRSPQCHHQQPMTTHPMRHRCSLVVPVTCECHEMEEEEEGEEKDRQREESEREGEREKQSDQGDQQQFSVIRQNLLGPLSFDDLYYM</sequence>
<feature type="transmembrane region" description="Helical" evidence="2">
    <location>
        <begin position="141"/>
        <end position="164"/>
    </location>
</feature>
<evidence type="ECO:0000313" key="3">
    <source>
        <dbReference type="EMBL" id="KAL3097927.1"/>
    </source>
</evidence>
<accession>A0ABD2K4W6</accession>
<dbReference type="EMBL" id="JBICCN010000053">
    <property type="protein sequence ID" value="KAL3097927.1"/>
    <property type="molecule type" value="Genomic_DNA"/>
</dbReference>
<feature type="compositionally biased region" description="Polar residues" evidence="1">
    <location>
        <begin position="420"/>
        <end position="429"/>
    </location>
</feature>
<keyword evidence="4" id="KW-1185">Reference proteome</keyword>
<dbReference type="Proteomes" id="UP001620645">
    <property type="component" value="Unassembled WGS sequence"/>
</dbReference>
<feature type="compositionally biased region" description="Basic and acidic residues" evidence="1">
    <location>
        <begin position="436"/>
        <end position="445"/>
    </location>
</feature>
<feature type="compositionally biased region" description="Polar residues" evidence="1">
    <location>
        <begin position="571"/>
        <end position="587"/>
    </location>
</feature>
<evidence type="ECO:0000313" key="4">
    <source>
        <dbReference type="Proteomes" id="UP001620645"/>
    </source>
</evidence>
<dbReference type="AlphaFoldDB" id="A0ABD2K4W6"/>
<feature type="region of interest" description="Disordered" evidence="1">
    <location>
        <begin position="335"/>
        <end position="445"/>
    </location>
</feature>
<keyword evidence="2" id="KW-0472">Membrane</keyword>
<organism evidence="3 4">
    <name type="scientific">Heterodera schachtii</name>
    <name type="common">Sugarbeet cyst nematode worm</name>
    <name type="synonym">Tylenchus schachtii</name>
    <dbReference type="NCBI Taxonomy" id="97005"/>
    <lineage>
        <taxon>Eukaryota</taxon>
        <taxon>Metazoa</taxon>
        <taxon>Ecdysozoa</taxon>
        <taxon>Nematoda</taxon>
        <taxon>Chromadorea</taxon>
        <taxon>Rhabditida</taxon>
        <taxon>Tylenchina</taxon>
        <taxon>Tylenchomorpha</taxon>
        <taxon>Tylenchoidea</taxon>
        <taxon>Heteroderidae</taxon>
        <taxon>Heteroderinae</taxon>
        <taxon>Heterodera</taxon>
    </lineage>
</organism>
<keyword evidence="2" id="KW-0812">Transmembrane</keyword>
<feature type="compositionally biased region" description="Basic and acidic residues" evidence="1">
    <location>
        <begin position="361"/>
        <end position="384"/>
    </location>
</feature>
<evidence type="ECO:0000256" key="2">
    <source>
        <dbReference type="SAM" id="Phobius"/>
    </source>
</evidence>
<feature type="compositionally biased region" description="Polar residues" evidence="1">
    <location>
        <begin position="671"/>
        <end position="681"/>
    </location>
</feature>
<feature type="region of interest" description="Disordered" evidence="1">
    <location>
        <begin position="502"/>
        <end position="587"/>
    </location>
</feature>
<feature type="compositionally biased region" description="Basic and acidic residues" evidence="1">
    <location>
        <begin position="224"/>
        <end position="239"/>
    </location>
</feature>
<name>A0ABD2K4W6_HETSC</name>
<feature type="compositionally biased region" description="Basic and acidic residues" evidence="1">
    <location>
        <begin position="651"/>
        <end position="670"/>
    </location>
</feature>
<keyword evidence="2" id="KW-1133">Transmembrane helix</keyword>
<protein>
    <submittedName>
        <fullName evidence="3">Uncharacterized protein</fullName>
    </submittedName>
</protein>
<feature type="region of interest" description="Disordered" evidence="1">
    <location>
        <begin position="642"/>
        <end position="681"/>
    </location>
</feature>
<feature type="region of interest" description="Disordered" evidence="1">
    <location>
        <begin position="104"/>
        <end position="128"/>
    </location>
</feature>
<gene>
    <name evidence="3" type="ORF">niasHS_000662</name>
</gene>
<evidence type="ECO:0000256" key="1">
    <source>
        <dbReference type="SAM" id="MobiDB-lite"/>
    </source>
</evidence>
<feature type="transmembrane region" description="Helical" evidence="2">
    <location>
        <begin position="12"/>
        <end position="35"/>
    </location>
</feature>
<feature type="compositionally biased region" description="Polar residues" evidence="1">
    <location>
        <begin position="313"/>
        <end position="323"/>
    </location>
</feature>
<comment type="caution">
    <text evidence="3">The sequence shown here is derived from an EMBL/GenBank/DDBJ whole genome shotgun (WGS) entry which is preliminary data.</text>
</comment>
<feature type="compositionally biased region" description="Polar residues" evidence="1">
    <location>
        <begin position="117"/>
        <end position="126"/>
    </location>
</feature>
<proteinExistence type="predicted"/>
<feature type="compositionally biased region" description="Pro residues" evidence="1">
    <location>
        <begin position="504"/>
        <end position="515"/>
    </location>
</feature>